<accession>A0ABS6BBI6</accession>
<organism evidence="1 2">
    <name type="scientific">Nocardia albiluteola</name>
    <dbReference type="NCBI Taxonomy" id="2842303"/>
    <lineage>
        <taxon>Bacteria</taxon>
        <taxon>Bacillati</taxon>
        <taxon>Actinomycetota</taxon>
        <taxon>Actinomycetes</taxon>
        <taxon>Mycobacteriales</taxon>
        <taxon>Nocardiaceae</taxon>
        <taxon>Nocardia</taxon>
    </lineage>
</organism>
<evidence type="ECO:0008006" key="3">
    <source>
        <dbReference type="Google" id="ProtNLM"/>
    </source>
</evidence>
<keyword evidence="2" id="KW-1185">Reference proteome</keyword>
<sequence length="295" mass="31135">MDLVLEWDRHPGTGLRLASELAGAAGLAVLEDDVLGPVERGPERLGVLAARRGGELLGWVELSGGRSERSERPTGAAARAVAEPVFASRYLRRIQVGHYDFEPATDAEEAVVRALLAGAARQARALGYRVLQWHGTDVGPEGRAAAELGAVAVGEYARMWTAEPRTWQAPSALAFGDPVDCVLHALAESTEPSGQALVVALLSPGAVEPIASVATSVTGSEAYINAGEGFSYRDVESDALAALIGAVITELHDQVPQALVLRVFEDDDPRIRAALATAGLDLTARCRDYELALDP</sequence>
<reference evidence="1 2" key="1">
    <citation type="submission" date="2021-06" db="EMBL/GenBank/DDBJ databases">
        <title>Actinomycetes sequencing.</title>
        <authorList>
            <person name="Shan Q."/>
        </authorList>
    </citation>
    <scope>NUCLEOTIDE SEQUENCE [LARGE SCALE GENOMIC DNA]</scope>
    <source>
        <strain evidence="1 2">NEAU-G5</strain>
    </source>
</reference>
<evidence type="ECO:0000313" key="1">
    <source>
        <dbReference type="EMBL" id="MBU3066539.1"/>
    </source>
</evidence>
<dbReference type="EMBL" id="JAHKNI010000015">
    <property type="protein sequence ID" value="MBU3066539.1"/>
    <property type="molecule type" value="Genomic_DNA"/>
</dbReference>
<comment type="caution">
    <text evidence="1">The sequence shown here is derived from an EMBL/GenBank/DDBJ whole genome shotgun (WGS) entry which is preliminary data.</text>
</comment>
<evidence type="ECO:0000313" key="2">
    <source>
        <dbReference type="Proteomes" id="UP000733379"/>
    </source>
</evidence>
<proteinExistence type="predicted"/>
<dbReference type="RefSeq" id="WP_215922624.1">
    <property type="nucleotide sequence ID" value="NZ_JAHKNI010000015.1"/>
</dbReference>
<protein>
    <recommendedName>
        <fullName evidence="3">N-acetyltransferase domain-containing protein</fullName>
    </recommendedName>
</protein>
<dbReference type="Proteomes" id="UP000733379">
    <property type="component" value="Unassembled WGS sequence"/>
</dbReference>
<gene>
    <name evidence="1" type="ORF">KO481_34095</name>
</gene>
<name>A0ABS6BBI6_9NOCA</name>